<gene>
    <name evidence="2" type="ORF">TTHERM_00128380</name>
</gene>
<feature type="transmembrane region" description="Helical" evidence="1">
    <location>
        <begin position="72"/>
        <end position="90"/>
    </location>
</feature>
<dbReference type="RefSeq" id="XP_001016319.1">
    <property type="nucleotide sequence ID" value="XM_001016319.1"/>
</dbReference>
<name>I7M7V4_TETTS</name>
<keyword evidence="1" id="KW-0812">Transmembrane</keyword>
<protein>
    <submittedName>
        <fullName evidence="2">Sugar efflux transporter for intercellular exchange protein</fullName>
    </submittedName>
</protein>
<evidence type="ECO:0000256" key="1">
    <source>
        <dbReference type="SAM" id="Phobius"/>
    </source>
</evidence>
<dbReference type="AlphaFoldDB" id="I7M7V4"/>
<keyword evidence="1" id="KW-0472">Membrane</keyword>
<feature type="transmembrane region" description="Helical" evidence="1">
    <location>
        <begin position="120"/>
        <end position="139"/>
    </location>
</feature>
<organism evidence="2 3">
    <name type="scientific">Tetrahymena thermophila (strain SB210)</name>
    <dbReference type="NCBI Taxonomy" id="312017"/>
    <lineage>
        <taxon>Eukaryota</taxon>
        <taxon>Sar</taxon>
        <taxon>Alveolata</taxon>
        <taxon>Ciliophora</taxon>
        <taxon>Intramacronucleata</taxon>
        <taxon>Oligohymenophorea</taxon>
        <taxon>Hymenostomatida</taxon>
        <taxon>Tetrahymenina</taxon>
        <taxon>Tetrahymenidae</taxon>
        <taxon>Tetrahymena</taxon>
    </lineage>
</organism>
<feature type="transmembrane region" description="Helical" evidence="1">
    <location>
        <begin position="151"/>
        <end position="169"/>
    </location>
</feature>
<dbReference type="Proteomes" id="UP000009168">
    <property type="component" value="Unassembled WGS sequence"/>
</dbReference>
<dbReference type="OrthoDB" id="298100at2759"/>
<dbReference type="Gene3D" id="1.20.1280.290">
    <property type="match status" value="1"/>
</dbReference>
<dbReference type="HOGENOM" id="CLU_1301906_0_0_1"/>
<dbReference type="EMBL" id="GG662699">
    <property type="protein sequence ID" value="EAR96074.1"/>
    <property type="molecule type" value="Genomic_DNA"/>
</dbReference>
<reference evidence="3" key="1">
    <citation type="journal article" date="2006" name="PLoS Biol.">
        <title>Macronuclear genome sequence of the ciliate Tetrahymena thermophila, a model eukaryote.</title>
        <authorList>
            <person name="Eisen J.A."/>
            <person name="Coyne R.S."/>
            <person name="Wu M."/>
            <person name="Wu D."/>
            <person name="Thiagarajan M."/>
            <person name="Wortman J.R."/>
            <person name="Badger J.H."/>
            <person name="Ren Q."/>
            <person name="Amedeo P."/>
            <person name="Jones K.M."/>
            <person name="Tallon L.J."/>
            <person name="Delcher A.L."/>
            <person name="Salzberg S.L."/>
            <person name="Silva J.C."/>
            <person name="Haas B.J."/>
            <person name="Majoros W.H."/>
            <person name="Farzad M."/>
            <person name="Carlton J.M."/>
            <person name="Smith R.K. Jr."/>
            <person name="Garg J."/>
            <person name="Pearlman R.E."/>
            <person name="Karrer K.M."/>
            <person name="Sun L."/>
            <person name="Manning G."/>
            <person name="Elde N.C."/>
            <person name="Turkewitz A.P."/>
            <person name="Asai D.J."/>
            <person name="Wilkes D.E."/>
            <person name="Wang Y."/>
            <person name="Cai H."/>
            <person name="Collins K."/>
            <person name="Stewart B.A."/>
            <person name="Lee S.R."/>
            <person name="Wilamowska K."/>
            <person name="Weinberg Z."/>
            <person name="Ruzzo W.L."/>
            <person name="Wloga D."/>
            <person name="Gaertig J."/>
            <person name="Frankel J."/>
            <person name="Tsao C.-C."/>
            <person name="Gorovsky M.A."/>
            <person name="Keeling P.J."/>
            <person name="Waller R.F."/>
            <person name="Patron N.J."/>
            <person name="Cherry J.M."/>
            <person name="Stover N.A."/>
            <person name="Krieger C.J."/>
            <person name="del Toro C."/>
            <person name="Ryder H.F."/>
            <person name="Williamson S.C."/>
            <person name="Barbeau R.A."/>
            <person name="Hamilton E.P."/>
            <person name="Orias E."/>
        </authorList>
    </citation>
    <scope>NUCLEOTIDE SEQUENCE [LARGE SCALE GENOMIC DNA]</scope>
    <source>
        <strain evidence="3">SB210</strain>
    </source>
</reference>
<evidence type="ECO:0000313" key="2">
    <source>
        <dbReference type="EMBL" id="EAR96074.1"/>
    </source>
</evidence>
<keyword evidence="3" id="KW-1185">Reference proteome</keyword>
<sequence length="212" mass="25262">METVLNSEQESIAWELMYHIHASLQILETAYGFYKLIKYNDSRLLNGLQLLFKGLYFSVWMIYGIMGKNYTYTLPIYVGIALFQLLLYLILIKQWDYIVYQFTVIINTSWYMRQTTLDDLTLGCNIVSFLLMLIPAFHLYQAVRTKDYRYLSRYVYFIGIIESTVYLLYTYHRAQYIISCAAIIKILIMIAMDTIHRNQLLKLKEHEEKKTN</sequence>
<keyword evidence="1" id="KW-1133">Transmembrane helix</keyword>
<evidence type="ECO:0000313" key="3">
    <source>
        <dbReference type="Proteomes" id="UP000009168"/>
    </source>
</evidence>
<dbReference type="GeneID" id="7834233"/>
<dbReference type="KEGG" id="tet:TTHERM_00128380"/>
<dbReference type="InParanoid" id="I7M7V4"/>
<proteinExistence type="predicted"/>
<feature type="transmembrane region" description="Helical" evidence="1">
    <location>
        <begin position="175"/>
        <end position="195"/>
    </location>
</feature>
<accession>I7M7V4</accession>
<feature type="transmembrane region" description="Helical" evidence="1">
    <location>
        <begin position="44"/>
        <end position="66"/>
    </location>
</feature>